<dbReference type="Proteomes" id="UP000325081">
    <property type="component" value="Unassembled WGS sequence"/>
</dbReference>
<proteinExistence type="predicted"/>
<dbReference type="AlphaFoldDB" id="A0A5A7PGZ6"/>
<reference evidence="2" key="1">
    <citation type="journal article" date="2019" name="Curr. Biol.">
        <title>Genome Sequence of Striga asiatica Provides Insight into the Evolution of Plant Parasitism.</title>
        <authorList>
            <person name="Yoshida S."/>
            <person name="Kim S."/>
            <person name="Wafula E.K."/>
            <person name="Tanskanen J."/>
            <person name="Kim Y.M."/>
            <person name="Honaas L."/>
            <person name="Yang Z."/>
            <person name="Spallek T."/>
            <person name="Conn C.E."/>
            <person name="Ichihashi Y."/>
            <person name="Cheong K."/>
            <person name="Cui S."/>
            <person name="Der J.P."/>
            <person name="Gundlach H."/>
            <person name="Jiao Y."/>
            <person name="Hori C."/>
            <person name="Ishida J.K."/>
            <person name="Kasahara H."/>
            <person name="Kiba T."/>
            <person name="Kim M.S."/>
            <person name="Koo N."/>
            <person name="Laohavisit A."/>
            <person name="Lee Y.H."/>
            <person name="Lumba S."/>
            <person name="McCourt P."/>
            <person name="Mortimer J.C."/>
            <person name="Mutuku J.M."/>
            <person name="Nomura T."/>
            <person name="Sasaki-Sekimoto Y."/>
            <person name="Seto Y."/>
            <person name="Wang Y."/>
            <person name="Wakatake T."/>
            <person name="Sakakibara H."/>
            <person name="Demura T."/>
            <person name="Yamaguchi S."/>
            <person name="Yoneyama K."/>
            <person name="Manabe R.I."/>
            <person name="Nelson D.C."/>
            <person name="Schulman A.H."/>
            <person name="Timko M.P."/>
            <person name="dePamphilis C.W."/>
            <person name="Choi D."/>
            <person name="Shirasu K."/>
        </authorList>
    </citation>
    <scope>NUCLEOTIDE SEQUENCE [LARGE SCALE GENOMIC DNA]</scope>
    <source>
        <strain evidence="2">cv. UVA1</strain>
    </source>
</reference>
<evidence type="ECO:0000313" key="1">
    <source>
        <dbReference type="EMBL" id="GER32029.1"/>
    </source>
</evidence>
<keyword evidence="2" id="KW-1185">Reference proteome</keyword>
<comment type="caution">
    <text evidence="1">The sequence shown here is derived from an EMBL/GenBank/DDBJ whole genome shotgun (WGS) entry which is preliminary data.</text>
</comment>
<dbReference type="EMBL" id="BKCP01004539">
    <property type="protein sequence ID" value="GER32029.1"/>
    <property type="molecule type" value="Genomic_DNA"/>
</dbReference>
<evidence type="ECO:0000313" key="2">
    <source>
        <dbReference type="Proteomes" id="UP000325081"/>
    </source>
</evidence>
<organism evidence="1 2">
    <name type="scientific">Striga asiatica</name>
    <name type="common">Asiatic witchweed</name>
    <name type="synonym">Buchnera asiatica</name>
    <dbReference type="NCBI Taxonomy" id="4170"/>
    <lineage>
        <taxon>Eukaryota</taxon>
        <taxon>Viridiplantae</taxon>
        <taxon>Streptophyta</taxon>
        <taxon>Embryophyta</taxon>
        <taxon>Tracheophyta</taxon>
        <taxon>Spermatophyta</taxon>
        <taxon>Magnoliopsida</taxon>
        <taxon>eudicotyledons</taxon>
        <taxon>Gunneridae</taxon>
        <taxon>Pentapetalae</taxon>
        <taxon>asterids</taxon>
        <taxon>lamiids</taxon>
        <taxon>Lamiales</taxon>
        <taxon>Orobanchaceae</taxon>
        <taxon>Buchnereae</taxon>
        <taxon>Striga</taxon>
    </lineage>
</organism>
<sequence>MAKYDLFFLLPTRRRIPLSTAFSFCLKKIDDLVVPAFGDSMNEAKHNHDTRDHEYHAVSFEYRNAQLVQSASMNKAWLYRSLRSQIQVTSEHKLQPQTGHTQSNNRVPTQHIQEMASTLDSYAGRALRIMPENSSKSPILSSALLKELFAVGSADT</sequence>
<gene>
    <name evidence="1" type="ORF">STAS_08076</name>
</gene>
<name>A0A5A7PGZ6_STRAF</name>
<accession>A0A5A7PGZ6</accession>
<protein>
    <submittedName>
        <fullName evidence="1">Ribonuclease PH</fullName>
    </submittedName>
</protein>